<dbReference type="GO" id="GO:0019005">
    <property type="term" value="C:SCF ubiquitin ligase complex"/>
    <property type="evidence" value="ECO:0007669"/>
    <property type="project" value="TreeGrafter"/>
</dbReference>
<dbReference type="InterPro" id="IPR001810">
    <property type="entry name" value="F-box_dom"/>
</dbReference>
<dbReference type="Gene3D" id="3.80.10.10">
    <property type="entry name" value="Ribonuclease Inhibitor"/>
    <property type="match status" value="1"/>
</dbReference>
<evidence type="ECO:0000313" key="2">
    <source>
        <dbReference type="EnsemblMetazoa" id="tetur07g07130.1"/>
    </source>
</evidence>
<dbReference type="Proteomes" id="UP000015104">
    <property type="component" value="Unassembled WGS sequence"/>
</dbReference>
<gene>
    <name evidence="2" type="primary">107361935</name>
</gene>
<organism evidence="2 3">
    <name type="scientific">Tetranychus urticae</name>
    <name type="common">Two-spotted spider mite</name>
    <dbReference type="NCBI Taxonomy" id="32264"/>
    <lineage>
        <taxon>Eukaryota</taxon>
        <taxon>Metazoa</taxon>
        <taxon>Ecdysozoa</taxon>
        <taxon>Arthropoda</taxon>
        <taxon>Chelicerata</taxon>
        <taxon>Arachnida</taxon>
        <taxon>Acari</taxon>
        <taxon>Acariformes</taxon>
        <taxon>Trombidiformes</taxon>
        <taxon>Prostigmata</taxon>
        <taxon>Eleutherengona</taxon>
        <taxon>Raphignathae</taxon>
        <taxon>Tetranychoidea</taxon>
        <taxon>Tetranychidae</taxon>
        <taxon>Tetranychus</taxon>
    </lineage>
</organism>
<dbReference type="AlphaFoldDB" id="T1KA36"/>
<sequence>MSIDSLPDEILDLMFERILFIEDVISCSKVCRHWWTLAQRRLNYVNYLIACVSVKDVCLYQGRKFIFYRADKSSYQYMRILPNLKIIDVEKSLDREEETIFLRALESRQKIKGLAYPYYEPEGPCKSMFLKHIEMFAPGYLNNNNDFVINLCSDTIRQLFFEDNYVAIDDIISKCKSLERIHIHHHEGARLMTYNGTPSESLQYLELDVTYFYCPDTCINKFIDVCPKLNSLFLRFSDTVYNFIPSKSHKSLENLVLEYYTRSKDPKPIKWTNIPIFLQKVPNLKNLAIRSCPGLKDIHIYDILTSCPNLKLLDLRGCSDINSESDTMINEIHQSKDYQIEILTGSYSKLPLHHHEKVVCQGFDFMKHIFHKSWKNIPLFLTHD</sequence>
<dbReference type="PANTHER" id="PTHR13318:SF190">
    <property type="entry name" value="PARTNER OF PAIRED, ISOFORM B"/>
    <property type="match status" value="1"/>
</dbReference>
<reference evidence="2" key="2">
    <citation type="submission" date="2015-06" db="UniProtKB">
        <authorList>
            <consortium name="EnsemblMetazoa"/>
        </authorList>
    </citation>
    <scope>IDENTIFICATION</scope>
</reference>
<feature type="domain" description="F-box" evidence="1">
    <location>
        <begin position="1"/>
        <end position="47"/>
    </location>
</feature>
<dbReference type="GO" id="GO:0031146">
    <property type="term" value="P:SCF-dependent proteasomal ubiquitin-dependent protein catabolic process"/>
    <property type="evidence" value="ECO:0007669"/>
    <property type="project" value="TreeGrafter"/>
</dbReference>
<dbReference type="Gene3D" id="1.20.1280.50">
    <property type="match status" value="1"/>
</dbReference>
<dbReference type="SUPFAM" id="SSF52047">
    <property type="entry name" value="RNI-like"/>
    <property type="match status" value="1"/>
</dbReference>
<dbReference type="PANTHER" id="PTHR13318">
    <property type="entry name" value="PARTNER OF PAIRED, ISOFORM B-RELATED"/>
    <property type="match status" value="1"/>
</dbReference>
<proteinExistence type="predicted"/>
<accession>T1KA36</accession>
<dbReference type="EMBL" id="CAEY01001894">
    <property type="status" value="NOT_ANNOTATED_CDS"/>
    <property type="molecule type" value="Genomic_DNA"/>
</dbReference>
<evidence type="ECO:0000259" key="1">
    <source>
        <dbReference type="PROSITE" id="PS50181"/>
    </source>
</evidence>
<dbReference type="HOGENOM" id="CLU_029073_0_0_1"/>
<dbReference type="SUPFAM" id="SSF81383">
    <property type="entry name" value="F-box domain"/>
    <property type="match status" value="1"/>
</dbReference>
<evidence type="ECO:0000313" key="3">
    <source>
        <dbReference type="Proteomes" id="UP000015104"/>
    </source>
</evidence>
<keyword evidence="3" id="KW-1185">Reference proteome</keyword>
<protein>
    <recommendedName>
        <fullName evidence="1">F-box domain-containing protein</fullName>
    </recommendedName>
</protein>
<dbReference type="OrthoDB" id="423607at2759"/>
<dbReference type="PROSITE" id="PS50181">
    <property type="entry name" value="FBOX"/>
    <property type="match status" value="1"/>
</dbReference>
<dbReference type="InterPro" id="IPR032675">
    <property type="entry name" value="LRR_dom_sf"/>
</dbReference>
<dbReference type="EnsemblMetazoa" id="tetur07g07130.1">
    <property type="protein sequence ID" value="tetur07g07130.1"/>
    <property type="gene ID" value="tetur07g07130"/>
</dbReference>
<dbReference type="InterPro" id="IPR036047">
    <property type="entry name" value="F-box-like_dom_sf"/>
</dbReference>
<name>T1KA36_TETUR</name>
<reference evidence="3" key="1">
    <citation type="submission" date="2011-08" db="EMBL/GenBank/DDBJ databases">
        <authorList>
            <person name="Rombauts S."/>
        </authorList>
    </citation>
    <scope>NUCLEOTIDE SEQUENCE</scope>
    <source>
        <strain evidence="3">London</strain>
    </source>
</reference>